<proteinExistence type="predicted"/>
<name>A0ABP4GRL9_9ACTN</name>
<evidence type="ECO:0000313" key="3">
    <source>
        <dbReference type="Proteomes" id="UP001500037"/>
    </source>
</evidence>
<sequence>MNTTEYCVQLVLILLVVRQIKGGRLDLAGLVLPIVLIAATAAYYLRSIPTGGGDLALELGLAALGAGLGIAAGFTTRVWATRDEGVHAKAGLVAAALWVGGIGARVVFVLAAEHTGFGTVVADFSRDQQITGSQAWVAAFVLMALSEAVARLVTVRLRARTAQRRLAALDLAA</sequence>
<comment type="caution">
    <text evidence="2">The sequence shown here is derived from an EMBL/GenBank/DDBJ whole genome shotgun (WGS) entry which is preliminary data.</text>
</comment>
<dbReference type="Proteomes" id="UP001500037">
    <property type="component" value="Unassembled WGS sequence"/>
</dbReference>
<feature type="transmembrane region" description="Helical" evidence="1">
    <location>
        <begin position="132"/>
        <end position="154"/>
    </location>
</feature>
<keyword evidence="3" id="KW-1185">Reference proteome</keyword>
<evidence type="ECO:0000313" key="2">
    <source>
        <dbReference type="EMBL" id="GAA1230940.1"/>
    </source>
</evidence>
<feature type="transmembrane region" description="Helical" evidence="1">
    <location>
        <begin position="57"/>
        <end position="80"/>
    </location>
</feature>
<keyword evidence="1" id="KW-0472">Membrane</keyword>
<reference evidence="3" key="1">
    <citation type="journal article" date="2019" name="Int. J. Syst. Evol. Microbiol.">
        <title>The Global Catalogue of Microorganisms (GCM) 10K type strain sequencing project: providing services to taxonomists for standard genome sequencing and annotation.</title>
        <authorList>
            <consortium name="The Broad Institute Genomics Platform"/>
            <consortium name="The Broad Institute Genome Sequencing Center for Infectious Disease"/>
            <person name="Wu L."/>
            <person name="Ma J."/>
        </authorList>
    </citation>
    <scope>NUCLEOTIDE SEQUENCE [LARGE SCALE GENOMIC DNA]</scope>
    <source>
        <strain evidence="3">JCM 13004</strain>
    </source>
</reference>
<feature type="transmembrane region" description="Helical" evidence="1">
    <location>
        <begin position="27"/>
        <end position="45"/>
    </location>
</feature>
<evidence type="ECO:0000256" key="1">
    <source>
        <dbReference type="SAM" id="Phobius"/>
    </source>
</evidence>
<protein>
    <recommendedName>
        <fullName evidence="4">DUF1453 domain-containing protein</fullName>
    </recommendedName>
</protein>
<keyword evidence="1" id="KW-1133">Transmembrane helix</keyword>
<dbReference type="RefSeq" id="WP_344441107.1">
    <property type="nucleotide sequence ID" value="NZ_BAAALF010000027.1"/>
</dbReference>
<accession>A0ABP4GRL9</accession>
<keyword evidence="1" id="KW-0812">Transmembrane</keyword>
<gene>
    <name evidence="2" type="ORF">GCM10009665_21670</name>
</gene>
<feature type="transmembrane region" description="Helical" evidence="1">
    <location>
        <begin position="92"/>
        <end position="112"/>
    </location>
</feature>
<organism evidence="2 3">
    <name type="scientific">Kitasatospora nipponensis</name>
    <dbReference type="NCBI Taxonomy" id="258049"/>
    <lineage>
        <taxon>Bacteria</taxon>
        <taxon>Bacillati</taxon>
        <taxon>Actinomycetota</taxon>
        <taxon>Actinomycetes</taxon>
        <taxon>Kitasatosporales</taxon>
        <taxon>Streptomycetaceae</taxon>
        <taxon>Kitasatospora</taxon>
    </lineage>
</organism>
<dbReference type="EMBL" id="BAAALF010000027">
    <property type="protein sequence ID" value="GAA1230940.1"/>
    <property type="molecule type" value="Genomic_DNA"/>
</dbReference>
<evidence type="ECO:0008006" key="4">
    <source>
        <dbReference type="Google" id="ProtNLM"/>
    </source>
</evidence>